<reference evidence="9" key="1">
    <citation type="submission" date="2023-07" db="EMBL/GenBank/DDBJ databases">
        <title>Genome content predicts the carbon catabolic preferences of heterotrophic bacteria.</title>
        <authorList>
            <person name="Gralka M."/>
        </authorList>
    </citation>
    <scope>NUCLEOTIDE SEQUENCE</scope>
    <source>
        <strain evidence="9">I3M17_2</strain>
    </source>
</reference>
<organism evidence="9 10">
    <name type="scientific">Saccharophagus degradans</name>
    <dbReference type="NCBI Taxonomy" id="86304"/>
    <lineage>
        <taxon>Bacteria</taxon>
        <taxon>Pseudomonadati</taxon>
        <taxon>Pseudomonadota</taxon>
        <taxon>Gammaproteobacteria</taxon>
        <taxon>Cellvibrionales</taxon>
        <taxon>Cellvibrionaceae</taxon>
        <taxon>Saccharophagus</taxon>
    </lineage>
</organism>
<evidence type="ECO:0000256" key="3">
    <source>
        <dbReference type="ARBA" id="ARBA00022475"/>
    </source>
</evidence>
<dbReference type="GO" id="GO:0005886">
    <property type="term" value="C:plasma membrane"/>
    <property type="evidence" value="ECO:0007669"/>
    <property type="project" value="UniProtKB-SubCell"/>
</dbReference>
<dbReference type="EMBL" id="JAUOPB010000002">
    <property type="protein sequence ID" value="MDO6421670.1"/>
    <property type="molecule type" value="Genomic_DNA"/>
</dbReference>
<evidence type="ECO:0000256" key="8">
    <source>
        <dbReference type="SAM" id="Phobius"/>
    </source>
</evidence>
<keyword evidence="3" id="KW-1003">Cell membrane</keyword>
<dbReference type="Proteomes" id="UP001169760">
    <property type="component" value="Unassembled WGS sequence"/>
</dbReference>
<keyword evidence="7" id="KW-0813">Transport</keyword>
<evidence type="ECO:0000256" key="5">
    <source>
        <dbReference type="ARBA" id="ARBA00022989"/>
    </source>
</evidence>
<accession>A0AAW7X301</accession>
<evidence type="ECO:0000313" key="10">
    <source>
        <dbReference type="Proteomes" id="UP001169760"/>
    </source>
</evidence>
<evidence type="ECO:0000256" key="7">
    <source>
        <dbReference type="RuleBase" id="RU003879"/>
    </source>
</evidence>
<dbReference type="InterPro" id="IPR003400">
    <property type="entry name" value="ExbD"/>
</dbReference>
<keyword evidence="7" id="KW-0653">Protein transport</keyword>
<comment type="caution">
    <text evidence="9">The sequence shown here is derived from an EMBL/GenBank/DDBJ whole genome shotgun (WGS) entry which is preliminary data.</text>
</comment>
<keyword evidence="4 7" id="KW-0812">Transmembrane</keyword>
<dbReference type="AlphaFoldDB" id="A0AAW7X301"/>
<dbReference type="RefSeq" id="WP_303491224.1">
    <property type="nucleotide sequence ID" value="NZ_JAUOPB010000002.1"/>
</dbReference>
<comment type="subcellular location">
    <subcellularLocation>
        <location evidence="1">Cell membrane</location>
        <topology evidence="1">Single-pass membrane protein</topology>
    </subcellularLocation>
    <subcellularLocation>
        <location evidence="7">Cell membrane</location>
        <topology evidence="7">Single-pass type II membrane protein</topology>
    </subcellularLocation>
</comment>
<evidence type="ECO:0000313" key="9">
    <source>
        <dbReference type="EMBL" id="MDO6421670.1"/>
    </source>
</evidence>
<dbReference type="GO" id="GO:0015031">
    <property type="term" value="P:protein transport"/>
    <property type="evidence" value="ECO:0007669"/>
    <property type="project" value="UniProtKB-KW"/>
</dbReference>
<evidence type="ECO:0000256" key="6">
    <source>
        <dbReference type="ARBA" id="ARBA00023136"/>
    </source>
</evidence>
<keyword evidence="5 8" id="KW-1133">Transmembrane helix</keyword>
<evidence type="ECO:0000256" key="1">
    <source>
        <dbReference type="ARBA" id="ARBA00004162"/>
    </source>
</evidence>
<dbReference type="GO" id="GO:0022857">
    <property type="term" value="F:transmembrane transporter activity"/>
    <property type="evidence" value="ECO:0007669"/>
    <property type="project" value="InterPro"/>
</dbReference>
<proteinExistence type="inferred from homology"/>
<comment type="similarity">
    <text evidence="2 7">Belongs to the ExbD/TolR family.</text>
</comment>
<dbReference type="Pfam" id="PF02472">
    <property type="entry name" value="ExbD"/>
    <property type="match status" value="1"/>
</dbReference>
<protein>
    <submittedName>
        <fullName evidence="9">Biopolymer transporter ExbD</fullName>
    </submittedName>
</protein>
<feature type="transmembrane region" description="Helical" evidence="8">
    <location>
        <begin position="20"/>
        <end position="43"/>
    </location>
</feature>
<name>A0AAW7X301_9GAMM</name>
<sequence length="169" mass="18778">MKYKLANQDKEPADIDVTSFLNLMIVLVPVLLVSMTFTQITVLEISLPELTGGVVASDEPQSQLEVVIAEDGFKVFYPENTLIKEIPRVEAEGVSSYDYHTLSLVLQALKQELAEKEDVLLLSDPEVNYQELVATMEVVKSYKTTIAASLVEIELFPKISLDDVKKGKS</sequence>
<keyword evidence="6 8" id="KW-0472">Membrane</keyword>
<gene>
    <name evidence="9" type="ORF">Q4521_04210</name>
</gene>
<evidence type="ECO:0000256" key="2">
    <source>
        <dbReference type="ARBA" id="ARBA00005811"/>
    </source>
</evidence>
<evidence type="ECO:0000256" key="4">
    <source>
        <dbReference type="ARBA" id="ARBA00022692"/>
    </source>
</evidence>